<feature type="domain" description="Ammonium transporter AmtB-like" evidence="9">
    <location>
        <begin position="1"/>
        <end position="391"/>
    </location>
</feature>
<evidence type="ECO:0000259" key="9">
    <source>
        <dbReference type="Pfam" id="PF00909"/>
    </source>
</evidence>
<dbReference type="InterPro" id="IPR029020">
    <property type="entry name" value="Ammonium/urea_transptr"/>
</dbReference>
<dbReference type="InterPro" id="IPR018047">
    <property type="entry name" value="Ammonium_transpt_CS"/>
</dbReference>
<evidence type="ECO:0000256" key="3">
    <source>
        <dbReference type="ARBA" id="ARBA00022448"/>
    </source>
</evidence>
<feature type="transmembrane region" description="Helical" evidence="8">
    <location>
        <begin position="36"/>
        <end position="56"/>
    </location>
</feature>
<evidence type="ECO:0000256" key="8">
    <source>
        <dbReference type="RuleBase" id="RU362002"/>
    </source>
</evidence>
<dbReference type="SUPFAM" id="SSF111352">
    <property type="entry name" value="Ammonium transporter"/>
    <property type="match status" value="1"/>
</dbReference>
<feature type="transmembrane region" description="Helical" evidence="8">
    <location>
        <begin position="193"/>
        <end position="213"/>
    </location>
</feature>
<feature type="transmembrane region" description="Helical" evidence="8">
    <location>
        <begin position="96"/>
        <end position="117"/>
    </location>
</feature>
<dbReference type="PANTHER" id="PTHR43029">
    <property type="entry name" value="AMMONIUM TRANSPORTER MEP2"/>
    <property type="match status" value="1"/>
</dbReference>
<dbReference type="NCBIfam" id="TIGR00836">
    <property type="entry name" value="amt"/>
    <property type="match status" value="1"/>
</dbReference>
<organism evidence="10 11">
    <name type="scientific">Curvibacter microcysteis</name>
    <dbReference type="NCBI Taxonomy" id="3026419"/>
    <lineage>
        <taxon>Bacteria</taxon>
        <taxon>Pseudomonadati</taxon>
        <taxon>Pseudomonadota</taxon>
        <taxon>Betaproteobacteria</taxon>
        <taxon>Burkholderiales</taxon>
        <taxon>Comamonadaceae</taxon>
        <taxon>Curvibacter</taxon>
    </lineage>
</organism>
<comment type="caution">
    <text evidence="10">The sequence shown here is derived from an EMBL/GenBank/DDBJ whole genome shotgun (WGS) entry which is preliminary data.</text>
</comment>
<dbReference type="InterPro" id="IPR024041">
    <property type="entry name" value="NH4_transpt_AmtB-like_dom"/>
</dbReference>
<evidence type="ECO:0000256" key="2">
    <source>
        <dbReference type="ARBA" id="ARBA00005887"/>
    </source>
</evidence>
<keyword evidence="3 8" id="KW-0813">Transport</keyword>
<feature type="transmembrane region" description="Helical" evidence="8">
    <location>
        <begin position="6"/>
        <end position="24"/>
    </location>
</feature>
<dbReference type="PANTHER" id="PTHR43029:SF10">
    <property type="entry name" value="AMMONIUM TRANSPORTER MEP2"/>
    <property type="match status" value="1"/>
</dbReference>
<feature type="transmembrane region" description="Helical" evidence="8">
    <location>
        <begin position="124"/>
        <end position="145"/>
    </location>
</feature>
<evidence type="ECO:0000256" key="5">
    <source>
        <dbReference type="ARBA" id="ARBA00022989"/>
    </source>
</evidence>
<name>A0ABT5MFC7_9BURK</name>
<evidence type="ECO:0000256" key="6">
    <source>
        <dbReference type="ARBA" id="ARBA00023136"/>
    </source>
</evidence>
<feature type="transmembrane region" description="Helical" evidence="8">
    <location>
        <begin position="280"/>
        <end position="300"/>
    </location>
</feature>
<keyword evidence="6 8" id="KW-0472">Membrane</keyword>
<keyword evidence="4 8" id="KW-0812">Transmembrane</keyword>
<keyword evidence="7 8" id="KW-0924">Ammonia transport</keyword>
<feature type="transmembrane region" description="Helical" evidence="8">
    <location>
        <begin position="342"/>
        <end position="364"/>
    </location>
</feature>
<dbReference type="EMBL" id="JAQSIO010000001">
    <property type="protein sequence ID" value="MDD0813781.1"/>
    <property type="molecule type" value="Genomic_DNA"/>
</dbReference>
<keyword evidence="5 8" id="KW-1133">Transmembrane helix</keyword>
<evidence type="ECO:0000313" key="10">
    <source>
        <dbReference type="EMBL" id="MDD0813781.1"/>
    </source>
</evidence>
<reference evidence="10 11" key="1">
    <citation type="submission" date="2023-02" db="EMBL/GenBank/DDBJ databases">
        <title>Bacterial whole genome sequence for Curvibacter sp. HBC28.</title>
        <authorList>
            <person name="Le V."/>
            <person name="Ko S.-R."/>
            <person name="Ahn C.-Y."/>
            <person name="Oh H.-M."/>
        </authorList>
    </citation>
    <scope>NUCLEOTIDE SEQUENCE [LARGE SCALE GENOMIC DNA]</scope>
    <source>
        <strain evidence="10 11">HBC28</strain>
    </source>
</reference>
<evidence type="ECO:0000256" key="7">
    <source>
        <dbReference type="ARBA" id="ARBA00023177"/>
    </source>
</evidence>
<dbReference type="Pfam" id="PF00909">
    <property type="entry name" value="Ammonium_transp"/>
    <property type="match status" value="1"/>
</dbReference>
<feature type="transmembrane region" description="Helical" evidence="8">
    <location>
        <begin position="225"/>
        <end position="244"/>
    </location>
</feature>
<comment type="subcellular location">
    <subcellularLocation>
        <location evidence="8">Cell membrane</location>
        <topology evidence="8">Multi-pass membrane protein</topology>
    </subcellularLocation>
    <subcellularLocation>
        <location evidence="1">Membrane</location>
        <topology evidence="1">Multi-pass membrane protein</topology>
    </subcellularLocation>
</comment>
<keyword evidence="11" id="KW-1185">Reference proteome</keyword>
<evidence type="ECO:0000313" key="11">
    <source>
        <dbReference type="Proteomes" id="UP001528672"/>
    </source>
</evidence>
<gene>
    <name evidence="10" type="ORF">PSQ39_03990</name>
</gene>
<feature type="transmembrane region" description="Helical" evidence="8">
    <location>
        <begin position="312"/>
        <end position="330"/>
    </location>
</feature>
<proteinExistence type="inferred from homology"/>
<protein>
    <recommendedName>
        <fullName evidence="8">Ammonium transporter</fullName>
    </recommendedName>
</protein>
<dbReference type="PROSITE" id="PS01219">
    <property type="entry name" value="AMMONIUM_TRANSP"/>
    <property type="match status" value="1"/>
</dbReference>
<feature type="transmembrane region" description="Helical" evidence="8">
    <location>
        <begin position="256"/>
        <end position="274"/>
    </location>
</feature>
<evidence type="ECO:0000256" key="1">
    <source>
        <dbReference type="ARBA" id="ARBA00004141"/>
    </source>
</evidence>
<feature type="transmembrane region" description="Helical" evidence="8">
    <location>
        <begin position="157"/>
        <end position="181"/>
    </location>
</feature>
<evidence type="ECO:0000256" key="4">
    <source>
        <dbReference type="ARBA" id="ARBA00022692"/>
    </source>
</evidence>
<dbReference type="Gene3D" id="1.10.3430.10">
    <property type="entry name" value="Ammonium transporter AmtB like domains"/>
    <property type="match status" value="1"/>
</dbReference>
<accession>A0ABT5MFC7</accession>
<sequence>MLSATALVLMMTLPGLALFYAGMVRRKNVINTLASLVAVAALVSLLWFALGYSLAFTPGSPWIGSLSRAGFAGMDYLKGSAQVAVSHIAPNVPESVYAMFQLTFAIITPALVVGALVERMRFSALLWFTGLWSLLVYAPVAHWVWEPGGWLARLGALDFAGGAVVHINAGVAGLVCAYVLGPRQGYGREPFEPYNLGLTMAGTGLLWVGWFGFNAGSAVAADGRAGLALLCTHLAAATGALAWMFGEWVRRRRPSLLGLCSGVVAGLVAVTPASGYVSPASAALIGAVAGLACYWGATGLKRWLRADDSLDVFGVHGVGGLVGSLLTGWLANPLIGGASGHWVVQALGAVAVMAYSAVGTWLALKFAHFMVGLRVDEASEQLGLDQAQHREHLGS</sequence>
<comment type="similarity">
    <text evidence="2 8">Belongs to the ammonia transporter channel (TC 1.A.11.2) family.</text>
</comment>
<dbReference type="Proteomes" id="UP001528672">
    <property type="component" value="Unassembled WGS sequence"/>
</dbReference>
<dbReference type="InterPro" id="IPR001905">
    <property type="entry name" value="Ammonium_transpt"/>
</dbReference>